<dbReference type="Proteomes" id="UP000604825">
    <property type="component" value="Unassembled WGS sequence"/>
</dbReference>
<comment type="similarity">
    <text evidence="1">Belongs to the disease resistance NB-LRR family.</text>
</comment>
<dbReference type="CDD" id="cd02019">
    <property type="entry name" value="NK"/>
    <property type="match status" value="1"/>
</dbReference>
<evidence type="ECO:0000259" key="8">
    <source>
        <dbReference type="Pfam" id="PF18052"/>
    </source>
</evidence>
<dbReference type="InterPro" id="IPR042197">
    <property type="entry name" value="Apaf_helical"/>
</dbReference>
<comment type="caution">
    <text evidence="10">The sequence shown here is derived from an EMBL/GenBank/DDBJ whole genome shotgun (WGS) entry which is preliminary data.</text>
</comment>
<dbReference type="SUPFAM" id="SSF52540">
    <property type="entry name" value="P-loop containing nucleoside triphosphate hydrolases"/>
    <property type="match status" value="1"/>
</dbReference>
<sequence length="852" mass="96029">MDVFASHPGMQLAGSSAGVLALPAAGLRNQTLGSPPCAEQIGPEVQIFSSSLGAMGSLLAKLRSLLVSAEDQLPEPLKSQKDRLELLRQDLEAINTFLVNLSWVETPNMMVKHWMNEVRDLSYDIEDYIDKTMHPGHISREEPRSDSEVEELSTLVKQAKDAHERHNRLVPRLDGDATDLVGIDDSKAELIKRLNIDAEQRLVISIQGPPGVGKTTLAKQVYREVEGQFECRAFVRASKMPDTRRLLGNIFSQIQGRHQRPPHGLPVQELLDILRTHLQQKRYFIVIDGLWETTSWDIVISAFPEDTHCSRILITTDIEEVALECCDYEPDAIFKMEPLSGNYSTELFFNRLFGFEHELSKQLKENSEEIIRACGGLPFATISVATILAGQPDNLELWQHVKEALFSRLGYNNLTSEVMLREIIGLSCNSLPHHLKTCLLHLSMYPEGSTFLKADLVKQWSAEVIRTMSIEENFSTVIDYSNTISELSVKFEVLRVLILEVWGDKEEVDLSGIDRLCQLRYMRITSNINVRLPARMIGLPYLQTMEIYARVTSIPSDIIHLPRLLHLCVHGEINLSYGIGHTRSLRTLQSFDLSSNSADSIWQLGEMKDLRDLHVTSATEMSDPLKKLIAFLFSFGKLGNLKSIILAPAPAASCTNIYLDCSWSTSPLSIFIQRLELLPPFCIFSRLPVWIGQLRKLCILKIVLRELTTGDVDSIAQLQELTILSLYVRQPTAEQIVFHRAAFPVLKFFKFRCGIMRIAFQPEAMPWLRSLNLEFNAHSGEQNGNMLASIEHLLNLQEITGRIGAAPGAEESDKIAVESVFKDAISKHSRLTNFNLRIVGLFDEEYVPSFSL</sequence>
<dbReference type="Gene3D" id="1.20.5.4130">
    <property type="match status" value="1"/>
</dbReference>
<dbReference type="AlphaFoldDB" id="A0A811QBR0"/>
<proteinExistence type="inferred from homology"/>
<keyword evidence="6" id="KW-0175">Coiled coil</keyword>
<feature type="domain" description="Disease resistance N-terminal" evidence="8">
    <location>
        <begin position="54"/>
        <end position="140"/>
    </location>
</feature>
<dbReference type="GO" id="GO:0098542">
    <property type="term" value="P:defense response to other organism"/>
    <property type="evidence" value="ECO:0007669"/>
    <property type="project" value="TreeGrafter"/>
</dbReference>
<dbReference type="InterPro" id="IPR055414">
    <property type="entry name" value="LRR_R13L4/SHOC2-like"/>
</dbReference>
<keyword evidence="11" id="KW-1185">Reference proteome</keyword>
<evidence type="ECO:0008006" key="12">
    <source>
        <dbReference type="Google" id="ProtNLM"/>
    </source>
</evidence>
<evidence type="ECO:0000256" key="5">
    <source>
        <dbReference type="ARBA" id="ARBA00022821"/>
    </source>
</evidence>
<keyword evidence="2" id="KW-0433">Leucine-rich repeat</keyword>
<evidence type="ECO:0000259" key="9">
    <source>
        <dbReference type="Pfam" id="PF23598"/>
    </source>
</evidence>
<dbReference type="PANTHER" id="PTHR23155:SF1094">
    <property type="entry name" value="OS11G0686400 PROTEIN"/>
    <property type="match status" value="1"/>
</dbReference>
<accession>A0A811QBR0</accession>
<feature type="domain" description="Disease resistance R13L4/SHOC-2-like LRR" evidence="9">
    <location>
        <begin position="485"/>
        <end position="829"/>
    </location>
</feature>
<evidence type="ECO:0000256" key="2">
    <source>
        <dbReference type="ARBA" id="ARBA00022614"/>
    </source>
</evidence>
<keyword evidence="5" id="KW-0611">Plant defense</keyword>
<dbReference type="SUPFAM" id="SSF52058">
    <property type="entry name" value="L domain-like"/>
    <property type="match status" value="1"/>
</dbReference>
<evidence type="ECO:0000313" key="10">
    <source>
        <dbReference type="EMBL" id="CAD6254177.1"/>
    </source>
</evidence>
<dbReference type="Gene3D" id="1.10.8.430">
    <property type="entry name" value="Helical domain of apoptotic protease-activating factors"/>
    <property type="match status" value="1"/>
</dbReference>
<dbReference type="OrthoDB" id="683524at2759"/>
<feature type="domain" description="NB-ARC" evidence="7">
    <location>
        <begin position="185"/>
        <end position="351"/>
    </location>
</feature>
<dbReference type="InterPro" id="IPR044974">
    <property type="entry name" value="Disease_R_plants"/>
</dbReference>
<dbReference type="InterPro" id="IPR002182">
    <property type="entry name" value="NB-ARC"/>
</dbReference>
<dbReference type="InterPro" id="IPR041118">
    <property type="entry name" value="Rx_N"/>
</dbReference>
<dbReference type="InterPro" id="IPR027417">
    <property type="entry name" value="P-loop_NTPase"/>
</dbReference>
<dbReference type="Pfam" id="PF23598">
    <property type="entry name" value="LRR_14"/>
    <property type="match status" value="1"/>
</dbReference>
<evidence type="ECO:0000313" key="11">
    <source>
        <dbReference type="Proteomes" id="UP000604825"/>
    </source>
</evidence>
<dbReference type="EMBL" id="CAJGYO010000009">
    <property type="protein sequence ID" value="CAD6254177.1"/>
    <property type="molecule type" value="Genomic_DNA"/>
</dbReference>
<dbReference type="Pfam" id="PF18052">
    <property type="entry name" value="Rx_N"/>
    <property type="match status" value="1"/>
</dbReference>
<protein>
    <recommendedName>
        <fullName evidence="12">AAA+ ATPase domain-containing protein</fullName>
    </recommendedName>
</protein>
<name>A0A811QBR0_9POAL</name>
<dbReference type="InterPro" id="IPR032675">
    <property type="entry name" value="LRR_dom_sf"/>
</dbReference>
<gene>
    <name evidence="10" type="ORF">NCGR_LOCUS37783</name>
</gene>
<evidence type="ECO:0000256" key="6">
    <source>
        <dbReference type="ARBA" id="ARBA00023054"/>
    </source>
</evidence>
<reference evidence="10" key="1">
    <citation type="submission" date="2020-10" db="EMBL/GenBank/DDBJ databases">
        <authorList>
            <person name="Han B."/>
            <person name="Lu T."/>
            <person name="Zhao Q."/>
            <person name="Huang X."/>
            <person name="Zhao Y."/>
        </authorList>
    </citation>
    <scope>NUCLEOTIDE SEQUENCE</scope>
</reference>
<dbReference type="Gene3D" id="3.40.50.300">
    <property type="entry name" value="P-loop containing nucleotide triphosphate hydrolases"/>
    <property type="match status" value="1"/>
</dbReference>
<keyword evidence="4" id="KW-0547">Nucleotide-binding</keyword>
<dbReference type="Pfam" id="PF00931">
    <property type="entry name" value="NB-ARC"/>
    <property type="match status" value="1"/>
</dbReference>
<dbReference type="PRINTS" id="PR00364">
    <property type="entry name" value="DISEASERSIST"/>
</dbReference>
<organism evidence="10 11">
    <name type="scientific">Miscanthus lutarioriparius</name>
    <dbReference type="NCBI Taxonomy" id="422564"/>
    <lineage>
        <taxon>Eukaryota</taxon>
        <taxon>Viridiplantae</taxon>
        <taxon>Streptophyta</taxon>
        <taxon>Embryophyta</taxon>
        <taxon>Tracheophyta</taxon>
        <taxon>Spermatophyta</taxon>
        <taxon>Magnoliopsida</taxon>
        <taxon>Liliopsida</taxon>
        <taxon>Poales</taxon>
        <taxon>Poaceae</taxon>
        <taxon>PACMAD clade</taxon>
        <taxon>Panicoideae</taxon>
        <taxon>Andropogonodae</taxon>
        <taxon>Andropogoneae</taxon>
        <taxon>Saccharinae</taxon>
        <taxon>Miscanthus</taxon>
    </lineage>
</organism>
<evidence type="ECO:0000256" key="3">
    <source>
        <dbReference type="ARBA" id="ARBA00022737"/>
    </source>
</evidence>
<dbReference type="GO" id="GO:0043531">
    <property type="term" value="F:ADP binding"/>
    <property type="evidence" value="ECO:0007669"/>
    <property type="project" value="InterPro"/>
</dbReference>
<dbReference type="PANTHER" id="PTHR23155">
    <property type="entry name" value="DISEASE RESISTANCE PROTEIN RP"/>
    <property type="match status" value="1"/>
</dbReference>
<evidence type="ECO:0000259" key="7">
    <source>
        <dbReference type="Pfam" id="PF00931"/>
    </source>
</evidence>
<dbReference type="Gene3D" id="3.80.10.10">
    <property type="entry name" value="Ribonuclease Inhibitor"/>
    <property type="match status" value="1"/>
</dbReference>
<evidence type="ECO:0000256" key="4">
    <source>
        <dbReference type="ARBA" id="ARBA00022741"/>
    </source>
</evidence>
<evidence type="ECO:0000256" key="1">
    <source>
        <dbReference type="ARBA" id="ARBA00008894"/>
    </source>
</evidence>
<keyword evidence="3" id="KW-0677">Repeat</keyword>